<reference evidence="2 3" key="3">
    <citation type="journal article" date="2010" name="BMC Genomics">
        <title>Transcriptome sequencing and comparative analysis of cucumber flowers with different sex types.</title>
        <authorList>
            <person name="Guo S."/>
            <person name="Zheng Y."/>
            <person name="Joung J.G."/>
            <person name="Liu S."/>
            <person name="Zhang Z."/>
            <person name="Crasta O.R."/>
            <person name="Sobral B.W."/>
            <person name="Xu Y."/>
            <person name="Huang S."/>
            <person name="Fei Z."/>
        </authorList>
    </citation>
    <scope>NUCLEOTIDE SEQUENCE [LARGE SCALE GENOMIC DNA]</scope>
    <source>
        <strain evidence="3">cv. 9930</strain>
    </source>
</reference>
<reference evidence="2 3" key="1">
    <citation type="journal article" date="2009" name="Nat. Genet.">
        <title>The genome of the cucumber, Cucumis sativus L.</title>
        <authorList>
            <person name="Huang S."/>
            <person name="Li R."/>
            <person name="Zhang Z."/>
            <person name="Li L."/>
            <person name="Gu X."/>
            <person name="Fan W."/>
            <person name="Lucas W.J."/>
            <person name="Wang X."/>
            <person name="Xie B."/>
            <person name="Ni P."/>
            <person name="Ren Y."/>
            <person name="Zhu H."/>
            <person name="Li J."/>
            <person name="Lin K."/>
            <person name="Jin W."/>
            <person name="Fei Z."/>
            <person name="Li G."/>
            <person name="Staub J."/>
            <person name="Kilian A."/>
            <person name="van der Vossen E.A."/>
            <person name="Wu Y."/>
            <person name="Guo J."/>
            <person name="He J."/>
            <person name="Jia Z."/>
            <person name="Ren Y."/>
            <person name="Tian G."/>
            <person name="Lu Y."/>
            <person name="Ruan J."/>
            <person name="Qian W."/>
            <person name="Wang M."/>
            <person name="Huang Q."/>
            <person name="Li B."/>
            <person name="Xuan Z."/>
            <person name="Cao J."/>
            <person name="Asan"/>
            <person name="Wu Z."/>
            <person name="Zhang J."/>
            <person name="Cai Q."/>
            <person name="Bai Y."/>
            <person name="Zhao B."/>
            <person name="Han Y."/>
            <person name="Li Y."/>
            <person name="Li X."/>
            <person name="Wang S."/>
            <person name="Shi Q."/>
            <person name="Liu S."/>
            <person name="Cho W.K."/>
            <person name="Kim J.Y."/>
            <person name="Xu Y."/>
            <person name="Heller-Uszynska K."/>
            <person name="Miao H."/>
            <person name="Cheng Z."/>
            <person name="Zhang S."/>
            <person name="Wu J."/>
            <person name="Yang Y."/>
            <person name="Kang H."/>
            <person name="Li M."/>
            <person name="Liang H."/>
            <person name="Ren X."/>
            <person name="Shi Z."/>
            <person name="Wen M."/>
            <person name="Jian M."/>
            <person name="Yang H."/>
            <person name="Zhang G."/>
            <person name="Yang Z."/>
            <person name="Chen R."/>
            <person name="Liu S."/>
            <person name="Li J."/>
            <person name="Ma L."/>
            <person name="Liu H."/>
            <person name="Zhou Y."/>
            <person name="Zhao J."/>
            <person name="Fang X."/>
            <person name="Li G."/>
            <person name="Fang L."/>
            <person name="Li Y."/>
            <person name="Liu D."/>
            <person name="Zheng H."/>
            <person name="Zhang Y."/>
            <person name="Qin N."/>
            <person name="Li Z."/>
            <person name="Yang G."/>
            <person name="Yang S."/>
            <person name="Bolund L."/>
            <person name="Kristiansen K."/>
            <person name="Zheng H."/>
            <person name="Li S."/>
            <person name="Zhang X."/>
            <person name="Yang H."/>
            <person name="Wang J."/>
            <person name="Sun R."/>
            <person name="Zhang B."/>
            <person name="Jiang S."/>
            <person name="Wang J."/>
            <person name="Du Y."/>
            <person name="Li S."/>
        </authorList>
    </citation>
    <scope>NUCLEOTIDE SEQUENCE [LARGE SCALE GENOMIC DNA]</scope>
    <source>
        <strain evidence="3">cv. 9930</strain>
    </source>
</reference>
<proteinExistence type="predicted"/>
<dbReference type="AlphaFoldDB" id="A0A0A0KQ76"/>
<gene>
    <name evidence="2" type="ORF">Csa_5G180455</name>
</gene>
<sequence length="145" mass="15778">MSILLPDIVSNSSTTAKTLFVCTNTYAKCLYSVSHGVNAICPSCNCYMNKVGTYVKPDSHSDESESERKREGTKSESESESESKSATIRQPSSGKDVSGFVKHKSVVSYMVMDDSSVRSMSTISGITLLNKFDIKDLGALSNLPW</sequence>
<dbReference type="Proteomes" id="UP000029981">
    <property type="component" value="Chromosome 5"/>
</dbReference>
<feature type="region of interest" description="Disordered" evidence="1">
    <location>
        <begin position="57"/>
        <end position="98"/>
    </location>
</feature>
<dbReference type="Gramene" id="KGN50522">
    <property type="protein sequence ID" value="KGN50522"/>
    <property type="gene ID" value="Csa_5G180455"/>
</dbReference>
<dbReference type="PANTHER" id="PTHR33103:SF19">
    <property type="entry name" value="OS09G0544700 PROTEIN"/>
    <property type="match status" value="1"/>
</dbReference>
<evidence type="ECO:0000256" key="1">
    <source>
        <dbReference type="SAM" id="MobiDB-lite"/>
    </source>
</evidence>
<evidence type="ECO:0000313" key="2">
    <source>
        <dbReference type="EMBL" id="KGN50522.1"/>
    </source>
</evidence>
<dbReference type="InterPro" id="IPR007750">
    <property type="entry name" value="DUF674"/>
</dbReference>
<keyword evidence="3" id="KW-1185">Reference proteome</keyword>
<protein>
    <submittedName>
        <fullName evidence="2">Uncharacterized protein</fullName>
    </submittedName>
</protein>
<feature type="compositionally biased region" description="Polar residues" evidence="1">
    <location>
        <begin position="86"/>
        <end position="95"/>
    </location>
</feature>
<organism evidence="2 3">
    <name type="scientific">Cucumis sativus</name>
    <name type="common">Cucumber</name>
    <dbReference type="NCBI Taxonomy" id="3659"/>
    <lineage>
        <taxon>Eukaryota</taxon>
        <taxon>Viridiplantae</taxon>
        <taxon>Streptophyta</taxon>
        <taxon>Embryophyta</taxon>
        <taxon>Tracheophyta</taxon>
        <taxon>Spermatophyta</taxon>
        <taxon>Magnoliopsida</taxon>
        <taxon>eudicotyledons</taxon>
        <taxon>Gunneridae</taxon>
        <taxon>Pentapetalae</taxon>
        <taxon>rosids</taxon>
        <taxon>fabids</taxon>
        <taxon>Cucurbitales</taxon>
        <taxon>Cucurbitaceae</taxon>
        <taxon>Benincaseae</taxon>
        <taxon>Cucumis</taxon>
    </lineage>
</organism>
<dbReference type="PANTHER" id="PTHR33103">
    <property type="entry name" value="OS01G0153900 PROTEIN"/>
    <property type="match status" value="1"/>
</dbReference>
<reference evidence="2 3" key="2">
    <citation type="journal article" date="2009" name="PLoS ONE">
        <title>An integrated genetic and cytogenetic map of the cucumber genome.</title>
        <authorList>
            <person name="Ren Y."/>
            <person name="Zhang Z."/>
            <person name="Liu J."/>
            <person name="Staub J.E."/>
            <person name="Han Y."/>
            <person name="Cheng Z."/>
            <person name="Li X."/>
            <person name="Lu J."/>
            <person name="Miao H."/>
            <person name="Kang H."/>
            <person name="Xie B."/>
            <person name="Gu X."/>
            <person name="Wang X."/>
            <person name="Du Y."/>
            <person name="Jin W."/>
            <person name="Huang S."/>
        </authorList>
    </citation>
    <scope>NUCLEOTIDE SEQUENCE [LARGE SCALE GENOMIC DNA]</scope>
    <source>
        <strain evidence="3">cv. 9930</strain>
    </source>
</reference>
<name>A0A0A0KQ76_CUCSA</name>
<accession>A0A0A0KQ76</accession>
<evidence type="ECO:0000313" key="3">
    <source>
        <dbReference type="Proteomes" id="UP000029981"/>
    </source>
</evidence>
<dbReference type="EMBL" id="CM002926">
    <property type="protein sequence ID" value="KGN50522.1"/>
    <property type="molecule type" value="Genomic_DNA"/>
</dbReference>
<reference evidence="2 3" key="4">
    <citation type="journal article" date="2011" name="BMC Genomics">
        <title>RNA-Seq improves annotation of protein-coding genes in the cucumber genome.</title>
        <authorList>
            <person name="Li Z."/>
            <person name="Zhang Z."/>
            <person name="Yan P."/>
            <person name="Huang S."/>
            <person name="Fei Z."/>
            <person name="Lin K."/>
        </authorList>
    </citation>
    <scope>NUCLEOTIDE SEQUENCE [LARGE SCALE GENOMIC DNA]</scope>
    <source>
        <strain evidence="3">cv. 9930</strain>
    </source>
</reference>
<feature type="compositionally biased region" description="Basic and acidic residues" evidence="1">
    <location>
        <begin position="57"/>
        <end position="83"/>
    </location>
</feature>